<sequence length="301" mass="33973">CLTFLRGAAAGPFVRGCETERWTCVSLSESVSGVANQFTWLVLAVSTLACTPVWVCRLVTTVVSRSRLTLVLFTVLYLWFVVCSALGEFPTEPVTREAHPYPHRISGMADRRDWGGGGDDPEESTQRMIERIWESLTDIRARMDQQAPIPPVAVPPGEGEAVPVAPVPPRVEVPFVAPVLPPPPVQLVEEPVIQVEKFLRLQPSTYSGGPNPDTAEHWIHEIERVFATMRCPEADRVVLAAYQLRGFALEWWRLKMQTTFAGRREEAITWTEFLEVFNDTFFPIQVQQVKREQFRTLQQGN</sequence>
<keyword evidence="1" id="KW-0812">Transmembrane</keyword>
<keyword evidence="4" id="KW-1185">Reference proteome</keyword>
<keyword evidence="1" id="KW-0472">Membrane</keyword>
<feature type="non-terminal residue" evidence="3">
    <location>
        <position position="301"/>
    </location>
</feature>
<dbReference type="Proteomes" id="UP000652761">
    <property type="component" value="Unassembled WGS sequence"/>
</dbReference>
<evidence type="ECO:0000259" key="2">
    <source>
        <dbReference type="Pfam" id="PF03732"/>
    </source>
</evidence>
<keyword evidence="1" id="KW-1133">Transmembrane helix</keyword>
<evidence type="ECO:0000313" key="3">
    <source>
        <dbReference type="EMBL" id="MQL87986.1"/>
    </source>
</evidence>
<accession>A0A843UZ16</accession>
<gene>
    <name evidence="3" type="ORF">Taro_020550</name>
</gene>
<dbReference type="EMBL" id="NMUH01001021">
    <property type="protein sequence ID" value="MQL87986.1"/>
    <property type="molecule type" value="Genomic_DNA"/>
</dbReference>
<evidence type="ECO:0000256" key="1">
    <source>
        <dbReference type="SAM" id="Phobius"/>
    </source>
</evidence>
<evidence type="ECO:0000313" key="4">
    <source>
        <dbReference type="Proteomes" id="UP000652761"/>
    </source>
</evidence>
<reference evidence="3" key="1">
    <citation type="submission" date="2017-07" db="EMBL/GenBank/DDBJ databases">
        <title>Taro Niue Genome Assembly and Annotation.</title>
        <authorList>
            <person name="Atibalentja N."/>
            <person name="Keating K."/>
            <person name="Fields C.J."/>
        </authorList>
    </citation>
    <scope>NUCLEOTIDE SEQUENCE</scope>
    <source>
        <strain evidence="3">Niue_2</strain>
        <tissue evidence="3">Leaf</tissue>
    </source>
</reference>
<protein>
    <recommendedName>
        <fullName evidence="2">Retrotransposon gag domain-containing protein</fullName>
    </recommendedName>
</protein>
<name>A0A843UZ16_COLES</name>
<dbReference type="InterPro" id="IPR005162">
    <property type="entry name" value="Retrotrans_gag_dom"/>
</dbReference>
<feature type="non-terminal residue" evidence="3">
    <location>
        <position position="1"/>
    </location>
</feature>
<proteinExistence type="predicted"/>
<organism evidence="3 4">
    <name type="scientific">Colocasia esculenta</name>
    <name type="common">Wild taro</name>
    <name type="synonym">Arum esculentum</name>
    <dbReference type="NCBI Taxonomy" id="4460"/>
    <lineage>
        <taxon>Eukaryota</taxon>
        <taxon>Viridiplantae</taxon>
        <taxon>Streptophyta</taxon>
        <taxon>Embryophyta</taxon>
        <taxon>Tracheophyta</taxon>
        <taxon>Spermatophyta</taxon>
        <taxon>Magnoliopsida</taxon>
        <taxon>Liliopsida</taxon>
        <taxon>Araceae</taxon>
        <taxon>Aroideae</taxon>
        <taxon>Colocasieae</taxon>
        <taxon>Colocasia</taxon>
    </lineage>
</organism>
<dbReference type="OrthoDB" id="694489at2759"/>
<dbReference type="AlphaFoldDB" id="A0A843UZ16"/>
<feature type="domain" description="Retrotransposon gag" evidence="2">
    <location>
        <begin position="239"/>
        <end position="301"/>
    </location>
</feature>
<comment type="caution">
    <text evidence="3">The sequence shown here is derived from an EMBL/GenBank/DDBJ whole genome shotgun (WGS) entry which is preliminary data.</text>
</comment>
<feature type="transmembrane region" description="Helical" evidence="1">
    <location>
        <begin position="68"/>
        <end position="87"/>
    </location>
</feature>
<feature type="transmembrane region" description="Helical" evidence="1">
    <location>
        <begin position="38"/>
        <end position="56"/>
    </location>
</feature>
<dbReference type="Pfam" id="PF03732">
    <property type="entry name" value="Retrotrans_gag"/>
    <property type="match status" value="1"/>
</dbReference>